<dbReference type="Gene3D" id="1.10.101.10">
    <property type="entry name" value="PGBD-like superfamily/PGBD"/>
    <property type="match status" value="4"/>
</dbReference>
<dbReference type="InterPro" id="IPR002477">
    <property type="entry name" value="Peptidoglycan-bd-like"/>
</dbReference>
<reference evidence="7 8" key="1">
    <citation type="submission" date="2016-10" db="EMBL/GenBank/DDBJ databases">
        <title>Draft genome sequences of four alkaliphilic bacteria belonging to the Anaerobacillus genus.</title>
        <authorList>
            <person name="Bassil N.M."/>
            <person name="Lloyd J.R."/>
        </authorList>
    </citation>
    <scope>NUCLEOTIDE SEQUENCE [LARGE SCALE GENOMIC DNA]</scope>
    <source>
        <strain evidence="7 8">DSM 22531</strain>
    </source>
</reference>
<name>A0A1S2MCX8_9BACI</name>
<dbReference type="SUPFAM" id="SSF47090">
    <property type="entry name" value="PGBD-like"/>
    <property type="match status" value="4"/>
</dbReference>
<feature type="region of interest" description="Disordered" evidence="5">
    <location>
        <begin position="161"/>
        <end position="182"/>
    </location>
</feature>
<keyword evidence="2" id="KW-0645">Protease</keyword>
<comment type="similarity">
    <text evidence="1">Belongs to the peptidase C40 family.</text>
</comment>
<evidence type="ECO:0000259" key="6">
    <source>
        <dbReference type="PROSITE" id="PS51935"/>
    </source>
</evidence>
<evidence type="ECO:0000256" key="1">
    <source>
        <dbReference type="ARBA" id="ARBA00007074"/>
    </source>
</evidence>
<dbReference type="PANTHER" id="PTHR47053">
    <property type="entry name" value="MUREIN DD-ENDOPEPTIDASE MEPH-RELATED"/>
    <property type="match status" value="1"/>
</dbReference>
<evidence type="ECO:0000313" key="7">
    <source>
        <dbReference type="EMBL" id="OIJ22519.1"/>
    </source>
</evidence>
<comment type="caution">
    <text evidence="7">The sequence shown here is derived from an EMBL/GenBank/DDBJ whole genome shotgun (WGS) entry which is preliminary data.</text>
</comment>
<sequence length="476" mass="51843">MATGIGLFLLSPQGVEAALGDRTLQPGMTHQDVKELQDLLKQKGYFTFHTSTGFYGDITKAAVERFQQAHHLPKTGIADANTLNTLLNDAQATLRVGSRGQAVTNLQNDLRALGTFNHATTGYFGPITEAAVKEFQLRNGLRATGIADSATLDGIKRIRANGTQQQTQETSRSATSQTTLQIGSRGNAVSEVQTLLKDANLFNYHTITGYYGEITATGVRDFQRQANLQVTGRADTQTVQALRDHVQKLKQQQAAAQPSQTVSTPTVQSESSFVLKVGQTSDSVRELQHQLKSLGYFNHQVTGYFGPITETAVRAFQRDHQLIVDGVVTTSTLNKIVDEAAKKLLPAIVLPSETAKSFDVMNLIADASQLLGTPYLWGGTTSRGMDCSGFIQYVFQKNGVQLPRTVAQMWNVGSTVSKPKVGDLVFFETYTRGPSHAGIYIGNNQFIHSGSSTGVTISNMTTNYWSSRYLGSKTYQ</sequence>
<dbReference type="Gene3D" id="3.90.1720.10">
    <property type="entry name" value="endopeptidase domain like (from Nostoc punctiforme)"/>
    <property type="match status" value="1"/>
</dbReference>
<dbReference type="InterPro" id="IPR000064">
    <property type="entry name" value="NLP_P60_dom"/>
</dbReference>
<dbReference type="InterPro" id="IPR038765">
    <property type="entry name" value="Papain-like_cys_pep_sf"/>
</dbReference>
<dbReference type="EMBL" id="MLQS01000001">
    <property type="protein sequence ID" value="OIJ22519.1"/>
    <property type="molecule type" value="Genomic_DNA"/>
</dbReference>
<evidence type="ECO:0000256" key="3">
    <source>
        <dbReference type="ARBA" id="ARBA00022801"/>
    </source>
</evidence>
<evidence type="ECO:0000256" key="5">
    <source>
        <dbReference type="SAM" id="MobiDB-lite"/>
    </source>
</evidence>
<evidence type="ECO:0000313" key="8">
    <source>
        <dbReference type="Proteomes" id="UP000180057"/>
    </source>
</evidence>
<gene>
    <name evidence="7" type="ORF">BKP45_06840</name>
</gene>
<accession>A0A1S2MCX8</accession>
<keyword evidence="3" id="KW-0378">Hydrolase</keyword>
<evidence type="ECO:0000256" key="4">
    <source>
        <dbReference type="ARBA" id="ARBA00022807"/>
    </source>
</evidence>
<dbReference type="InterPro" id="IPR051202">
    <property type="entry name" value="Peptidase_C40"/>
</dbReference>
<dbReference type="Proteomes" id="UP000180057">
    <property type="component" value="Unassembled WGS sequence"/>
</dbReference>
<dbReference type="GO" id="GO:0008234">
    <property type="term" value="F:cysteine-type peptidase activity"/>
    <property type="evidence" value="ECO:0007669"/>
    <property type="project" value="UniProtKB-KW"/>
</dbReference>
<dbReference type="SUPFAM" id="SSF54001">
    <property type="entry name" value="Cysteine proteinases"/>
    <property type="match status" value="1"/>
</dbReference>
<dbReference type="PROSITE" id="PS51935">
    <property type="entry name" value="NLPC_P60"/>
    <property type="match status" value="1"/>
</dbReference>
<evidence type="ECO:0000256" key="2">
    <source>
        <dbReference type="ARBA" id="ARBA00022670"/>
    </source>
</evidence>
<dbReference type="Pfam" id="PF01471">
    <property type="entry name" value="PG_binding_1"/>
    <property type="match status" value="4"/>
</dbReference>
<organism evidence="7 8">
    <name type="scientific">Anaerobacillus alkalidiazotrophicus</name>
    <dbReference type="NCBI Taxonomy" id="472963"/>
    <lineage>
        <taxon>Bacteria</taxon>
        <taxon>Bacillati</taxon>
        <taxon>Bacillota</taxon>
        <taxon>Bacilli</taxon>
        <taxon>Bacillales</taxon>
        <taxon>Bacillaceae</taxon>
        <taxon>Anaerobacillus</taxon>
    </lineage>
</organism>
<dbReference type="Pfam" id="PF00877">
    <property type="entry name" value="NLPC_P60"/>
    <property type="match status" value="1"/>
</dbReference>
<keyword evidence="8" id="KW-1185">Reference proteome</keyword>
<feature type="domain" description="NlpC/P60" evidence="6">
    <location>
        <begin position="357"/>
        <end position="476"/>
    </location>
</feature>
<dbReference type="InterPro" id="IPR036366">
    <property type="entry name" value="PGBDSf"/>
</dbReference>
<keyword evidence="4" id="KW-0788">Thiol protease</keyword>
<dbReference type="GO" id="GO:0006508">
    <property type="term" value="P:proteolysis"/>
    <property type="evidence" value="ECO:0007669"/>
    <property type="project" value="UniProtKB-KW"/>
</dbReference>
<dbReference type="PANTHER" id="PTHR47053:SF1">
    <property type="entry name" value="MUREIN DD-ENDOPEPTIDASE MEPH-RELATED"/>
    <property type="match status" value="1"/>
</dbReference>
<dbReference type="InterPro" id="IPR036365">
    <property type="entry name" value="PGBD-like_sf"/>
</dbReference>
<proteinExistence type="inferred from homology"/>
<protein>
    <recommendedName>
        <fullName evidence="6">NlpC/P60 domain-containing protein</fullName>
    </recommendedName>
</protein>
<dbReference type="STRING" id="472963.BKP45_06840"/>
<dbReference type="AlphaFoldDB" id="A0A1S2MCX8"/>